<gene>
    <name evidence="1" type="ORF">EJD97_015536</name>
</gene>
<reference evidence="1" key="1">
    <citation type="submission" date="2019-05" db="EMBL/GenBank/DDBJ databases">
        <title>The de novo reference genome and transcriptome assemblies of the wild tomato species Solanum chilense.</title>
        <authorList>
            <person name="Stam R."/>
            <person name="Nosenko T."/>
            <person name="Hoerger A.C."/>
            <person name="Stephan W."/>
            <person name="Seidel M.A."/>
            <person name="Kuhn J.M.M."/>
            <person name="Haberer G."/>
            <person name="Tellier A."/>
        </authorList>
    </citation>
    <scope>NUCLEOTIDE SEQUENCE</scope>
    <source>
        <tissue evidence="1">Mature leaves</tissue>
    </source>
</reference>
<sequence>TPPPGPPSSSTSVPTFAAKIFESPPARRRRLLHVSTWTTFVLHYSATPASQSLRLRRTRKAVTLVSQSLTQASGEVRGHKSPSNY</sequence>
<feature type="non-terminal residue" evidence="1">
    <location>
        <position position="1"/>
    </location>
</feature>
<comment type="caution">
    <text evidence="1">The sequence shown here is derived from an EMBL/GenBank/DDBJ whole genome shotgun (WGS) entry which is preliminary data.</text>
</comment>
<evidence type="ECO:0000313" key="1">
    <source>
        <dbReference type="EMBL" id="TMW80757.1"/>
    </source>
</evidence>
<name>A0A6N2AEB5_SOLCI</name>
<dbReference type="EMBL" id="RXGB01040870">
    <property type="protein sequence ID" value="TMW80757.1"/>
    <property type="molecule type" value="Genomic_DNA"/>
</dbReference>
<protein>
    <submittedName>
        <fullName evidence="1">Uncharacterized protein</fullName>
    </submittedName>
</protein>
<proteinExistence type="predicted"/>
<dbReference type="AlphaFoldDB" id="A0A6N2AEB5"/>
<accession>A0A6N2AEB5</accession>
<organism evidence="1">
    <name type="scientific">Solanum chilense</name>
    <name type="common">Tomato</name>
    <name type="synonym">Lycopersicon chilense</name>
    <dbReference type="NCBI Taxonomy" id="4083"/>
    <lineage>
        <taxon>Eukaryota</taxon>
        <taxon>Viridiplantae</taxon>
        <taxon>Streptophyta</taxon>
        <taxon>Embryophyta</taxon>
        <taxon>Tracheophyta</taxon>
        <taxon>Spermatophyta</taxon>
        <taxon>Magnoliopsida</taxon>
        <taxon>eudicotyledons</taxon>
        <taxon>Gunneridae</taxon>
        <taxon>Pentapetalae</taxon>
        <taxon>asterids</taxon>
        <taxon>lamiids</taxon>
        <taxon>Solanales</taxon>
        <taxon>Solanaceae</taxon>
        <taxon>Solanoideae</taxon>
        <taxon>Solaneae</taxon>
        <taxon>Solanum</taxon>
        <taxon>Solanum subgen. Lycopersicon</taxon>
    </lineage>
</organism>